<protein>
    <recommendedName>
        <fullName evidence="2">CTLH/CRA C-terminal to LisH motif domain-containing protein</fullName>
    </recommendedName>
</protein>
<keyword evidence="4" id="KW-1185">Reference proteome</keyword>
<name>A0A1E4RK23_9ASCO</name>
<dbReference type="OrthoDB" id="1933281at2759"/>
<evidence type="ECO:0000313" key="3">
    <source>
        <dbReference type="EMBL" id="ODV67586.1"/>
    </source>
</evidence>
<feature type="region of interest" description="Disordered" evidence="1">
    <location>
        <begin position="493"/>
        <end position="514"/>
    </location>
</feature>
<dbReference type="GO" id="GO:0034657">
    <property type="term" value="C:GID complex"/>
    <property type="evidence" value="ECO:0007669"/>
    <property type="project" value="TreeGrafter"/>
</dbReference>
<dbReference type="STRING" id="984485.A0A1E4RK23"/>
<feature type="domain" description="CTLH/CRA C-terminal to LisH motif" evidence="2">
    <location>
        <begin position="188"/>
        <end position="401"/>
    </location>
</feature>
<dbReference type="RefSeq" id="XP_020076653.1">
    <property type="nucleotide sequence ID" value="XM_020218596.1"/>
</dbReference>
<dbReference type="GO" id="GO:0005634">
    <property type="term" value="C:nucleus"/>
    <property type="evidence" value="ECO:0007669"/>
    <property type="project" value="TreeGrafter"/>
</dbReference>
<evidence type="ECO:0000256" key="1">
    <source>
        <dbReference type="SAM" id="MobiDB-lite"/>
    </source>
</evidence>
<feature type="compositionally biased region" description="Polar residues" evidence="1">
    <location>
        <begin position="431"/>
        <end position="445"/>
    </location>
</feature>
<dbReference type="InterPro" id="IPR024964">
    <property type="entry name" value="CTLH/CRA"/>
</dbReference>
<gene>
    <name evidence="3" type="ORF">HYPBUDRAFT_10787</name>
</gene>
<dbReference type="InterPro" id="IPR045098">
    <property type="entry name" value="Fyv10_fam"/>
</dbReference>
<dbReference type="PANTHER" id="PTHR12170">
    <property type="entry name" value="MACROPHAGE ERYTHROBLAST ATTACHER-RELATED"/>
    <property type="match status" value="1"/>
</dbReference>
<evidence type="ECO:0000313" key="4">
    <source>
        <dbReference type="Proteomes" id="UP000095085"/>
    </source>
</evidence>
<sequence length="572" mass="65729">MSTALLDNLTTEVVALNEAGTTTFSDIASESQDFLNELKLIESSLEEQLRSEESQESVSDTFDVKLLENCTDTWYKKSISSLKGYNSQINKFLKNILNNSRYNIDLDESYTYPLNLHNYPIKDPKKNPTTGEVLEGTIEYIKGENQMELLKAIILHLLKIGQCDIVRELVKEMFPNDEVVIENELLAKFKLLNEIVDDITIRHDLTRVLQWFKDKYNKNVALSSGISQLTNASPLSNYDEIEFKFHILQFILLLNGDKDNPSTTSLDSAAEAYMYSKEYFPRFSKEYIHELSPLMTLLLFKTDRDSDDDFAKKHVFSLLTDLANKMKQTYDLYKEKKKDRASESQFLGELLANFQNIHLQQHLFINLSNEFISEYCKDMKLSNDSSLFQAMLAGFINLPNFQKYSLLQKKLGKTSKASVSLDSAARPDINPGNNNPPTNRATGDSNIKRVNVEAPYNFDLPFLLPDSNRFLFKYHPIFICPVSKEQLIPLTTNSSSLSEAEHKRKKKKKGSNDPDPLNFVYNPVVVLEHCQHLALRDSIWQLSKRGADNFKCHYCYKKHQFSDVSDGYFIDL</sequence>
<dbReference type="AlphaFoldDB" id="A0A1E4RK23"/>
<dbReference type="GO" id="GO:0004842">
    <property type="term" value="F:ubiquitin-protein transferase activity"/>
    <property type="evidence" value="ECO:0007669"/>
    <property type="project" value="InterPro"/>
</dbReference>
<organism evidence="3 4">
    <name type="scientific">Hyphopichia burtonii NRRL Y-1933</name>
    <dbReference type="NCBI Taxonomy" id="984485"/>
    <lineage>
        <taxon>Eukaryota</taxon>
        <taxon>Fungi</taxon>
        <taxon>Dikarya</taxon>
        <taxon>Ascomycota</taxon>
        <taxon>Saccharomycotina</taxon>
        <taxon>Pichiomycetes</taxon>
        <taxon>Debaryomycetaceae</taxon>
        <taxon>Hyphopichia</taxon>
    </lineage>
</organism>
<dbReference type="GO" id="GO:0043161">
    <property type="term" value="P:proteasome-mediated ubiquitin-dependent protein catabolic process"/>
    <property type="evidence" value="ECO:0007669"/>
    <property type="project" value="InterPro"/>
</dbReference>
<evidence type="ECO:0000259" key="2">
    <source>
        <dbReference type="Pfam" id="PF10607"/>
    </source>
</evidence>
<dbReference type="Pfam" id="PF10607">
    <property type="entry name" value="CTLH"/>
    <property type="match status" value="1"/>
</dbReference>
<feature type="region of interest" description="Disordered" evidence="1">
    <location>
        <begin position="422"/>
        <end position="446"/>
    </location>
</feature>
<accession>A0A1E4RK23</accession>
<reference evidence="4" key="1">
    <citation type="submission" date="2016-05" db="EMBL/GenBank/DDBJ databases">
        <title>Comparative genomics of biotechnologically important yeasts.</title>
        <authorList>
            <consortium name="DOE Joint Genome Institute"/>
            <person name="Riley R."/>
            <person name="Haridas S."/>
            <person name="Wolfe K.H."/>
            <person name="Lopes M.R."/>
            <person name="Hittinger C.T."/>
            <person name="Goker M."/>
            <person name="Salamov A."/>
            <person name="Wisecaver J."/>
            <person name="Long T.M."/>
            <person name="Aerts A.L."/>
            <person name="Barry K."/>
            <person name="Choi C."/>
            <person name="Clum A."/>
            <person name="Coughlan A.Y."/>
            <person name="Deshpande S."/>
            <person name="Douglass A.P."/>
            <person name="Hanson S.J."/>
            <person name="Klenk H.-P."/>
            <person name="Labutti K."/>
            <person name="Lapidus A."/>
            <person name="Lindquist E."/>
            <person name="Lipzen A."/>
            <person name="Meier-Kolthoff J.P."/>
            <person name="Ohm R.A."/>
            <person name="Otillar R.P."/>
            <person name="Pangilinan J."/>
            <person name="Peng Y."/>
            <person name="Rokas A."/>
            <person name="Rosa C.A."/>
            <person name="Scheuner C."/>
            <person name="Sibirny A.A."/>
            <person name="Slot J.C."/>
            <person name="Stielow J.B."/>
            <person name="Sun H."/>
            <person name="Kurtzman C.P."/>
            <person name="Blackwell M."/>
            <person name="Grigoriev I.V."/>
            <person name="Jeffries T.W."/>
        </authorList>
    </citation>
    <scope>NUCLEOTIDE SEQUENCE [LARGE SCALE GENOMIC DNA]</scope>
    <source>
        <strain evidence="4">NRRL Y-1933</strain>
    </source>
</reference>
<dbReference type="GeneID" id="30993146"/>
<dbReference type="GO" id="GO:0005737">
    <property type="term" value="C:cytoplasm"/>
    <property type="evidence" value="ECO:0007669"/>
    <property type="project" value="TreeGrafter"/>
</dbReference>
<dbReference type="EMBL" id="KV454540">
    <property type="protein sequence ID" value="ODV67586.1"/>
    <property type="molecule type" value="Genomic_DNA"/>
</dbReference>
<dbReference type="PANTHER" id="PTHR12170:SF3">
    <property type="entry name" value="GH10162P"/>
    <property type="match status" value="1"/>
</dbReference>
<proteinExistence type="predicted"/>
<dbReference type="Proteomes" id="UP000095085">
    <property type="component" value="Unassembled WGS sequence"/>
</dbReference>